<evidence type="ECO:0000313" key="2">
    <source>
        <dbReference type="Proteomes" id="UP000006804"/>
    </source>
</evidence>
<dbReference type="KEGG" id="tta:Theth_1647"/>
<dbReference type="AlphaFoldDB" id="F7YVN0"/>
<keyword evidence="2" id="KW-1185">Reference proteome</keyword>
<dbReference type="Proteomes" id="UP000006804">
    <property type="component" value="Chromosome"/>
</dbReference>
<gene>
    <name evidence="1" type="ORF">Theth_1647</name>
</gene>
<accession>F7YVN0</accession>
<protein>
    <submittedName>
        <fullName evidence="1">Uncharacterized protein</fullName>
    </submittedName>
</protein>
<dbReference type="EMBL" id="CP002351">
    <property type="protein sequence ID" value="AEH51695.1"/>
    <property type="molecule type" value="Genomic_DNA"/>
</dbReference>
<evidence type="ECO:0000313" key="1">
    <source>
        <dbReference type="EMBL" id="AEH51695.1"/>
    </source>
</evidence>
<dbReference type="HOGENOM" id="CLU_2737076_0_0_0"/>
<name>F7YVN0_9THEM</name>
<sequence length="71" mass="8306">MIYNEQGERVAGAWFDENEKERTETCFDIIETGEREFILVGTVMIVEYNKKDSYDSYVRVGSFITKVKVNN</sequence>
<reference evidence="1 2" key="1">
    <citation type="submission" date="2010-11" db="EMBL/GenBank/DDBJ databases">
        <title>The complete genome of Thermotoga thermarum DSM 5069.</title>
        <authorList>
            <consortium name="US DOE Joint Genome Institute (JGI-PGF)"/>
            <person name="Lucas S."/>
            <person name="Copeland A."/>
            <person name="Lapidus A."/>
            <person name="Bruce D."/>
            <person name="Goodwin L."/>
            <person name="Pitluck S."/>
            <person name="Kyrpides N."/>
            <person name="Mavromatis K."/>
            <person name="Ivanova N."/>
            <person name="Zeytun A."/>
            <person name="Brettin T."/>
            <person name="Detter J.C."/>
            <person name="Tapia R."/>
            <person name="Han C."/>
            <person name="Land M."/>
            <person name="Hauser L."/>
            <person name="Markowitz V."/>
            <person name="Cheng J.-F."/>
            <person name="Hugenholtz P."/>
            <person name="Woyke T."/>
            <person name="Wu D."/>
            <person name="Spring S."/>
            <person name="Schroeder M."/>
            <person name="Brambilla E."/>
            <person name="Klenk H.-P."/>
            <person name="Eisen J.A."/>
        </authorList>
    </citation>
    <scope>NUCLEOTIDE SEQUENCE [LARGE SCALE GENOMIC DNA]</scope>
    <source>
        <strain evidence="1 2">DSM 5069</strain>
    </source>
</reference>
<organism evidence="1 2">
    <name type="scientific">Pseudothermotoga thermarum DSM 5069</name>
    <dbReference type="NCBI Taxonomy" id="688269"/>
    <lineage>
        <taxon>Bacteria</taxon>
        <taxon>Thermotogati</taxon>
        <taxon>Thermotogota</taxon>
        <taxon>Thermotogae</taxon>
        <taxon>Thermotogales</taxon>
        <taxon>Thermotogaceae</taxon>
        <taxon>Pseudothermotoga</taxon>
    </lineage>
</organism>
<proteinExistence type="predicted"/>